<dbReference type="RefSeq" id="WP_165705503.1">
    <property type="nucleotide sequence ID" value="NZ_CP099987.1"/>
</dbReference>
<proteinExistence type="predicted"/>
<dbReference type="EMBL" id="CP118627">
    <property type="protein sequence ID" value="WEA13826.1"/>
    <property type="molecule type" value="Genomic_DNA"/>
</dbReference>
<dbReference type="Pfam" id="PF04991">
    <property type="entry name" value="LicD"/>
    <property type="match status" value="1"/>
</dbReference>
<dbReference type="PANTHER" id="PTHR43404">
    <property type="entry name" value="LIPOPOLYSACCHARIDE CHOLINEPHOSPHOTRANSFERASE LICD"/>
    <property type="match status" value="1"/>
</dbReference>
<organism evidence="2 3">
    <name type="scientific">Lactococcus garvieae</name>
    <dbReference type="NCBI Taxonomy" id="1363"/>
    <lineage>
        <taxon>Bacteria</taxon>
        <taxon>Bacillati</taxon>
        <taxon>Bacillota</taxon>
        <taxon>Bacilli</taxon>
        <taxon>Lactobacillales</taxon>
        <taxon>Streptococcaceae</taxon>
        <taxon>Lactococcus</taxon>
    </lineage>
</organism>
<gene>
    <name evidence="2" type="ORF">PWF74_10130</name>
</gene>
<dbReference type="PANTHER" id="PTHR43404:SF2">
    <property type="entry name" value="LIPOPOLYSACCHARIDE CHOLINEPHOSPHOTRANSFERASE LICD"/>
    <property type="match status" value="1"/>
</dbReference>
<evidence type="ECO:0000313" key="3">
    <source>
        <dbReference type="Proteomes" id="UP001217324"/>
    </source>
</evidence>
<protein>
    <submittedName>
        <fullName evidence="2">Phosphorylcholine transferase LicD</fullName>
    </submittedName>
</protein>
<accession>A0AAX3NCW9</accession>
<dbReference type="InterPro" id="IPR052942">
    <property type="entry name" value="LPS_cholinephosphotransferase"/>
</dbReference>
<dbReference type="Proteomes" id="UP001217324">
    <property type="component" value="Chromosome"/>
</dbReference>
<feature type="domain" description="LicD/FKTN/FKRP nucleotidyltransferase" evidence="1">
    <location>
        <begin position="24"/>
        <end position="251"/>
    </location>
</feature>
<dbReference type="GO" id="GO:0009100">
    <property type="term" value="P:glycoprotein metabolic process"/>
    <property type="evidence" value="ECO:0007669"/>
    <property type="project" value="UniProtKB-ARBA"/>
</dbReference>
<name>A0AAX3NCW9_9LACT</name>
<sequence>MKEITQEELREIQLDQLAYIDDICRANGIEYTLAGGSLIGAMRHGGYIPWDDDIDIELTRSNYERLIKILMEKLPDEKYALLHYKVREAYLPFAKIYDTRTTFESKIDNLNRGTGVFLDIFPMDILPNNEEERKRFKKEFLKKAVQLTASNPHGVDFASASRKLYFWGKLILWMPQHLKYCGKYRTLAEQLDLFMQKYNNTDNTLVSYLYTGYKNAIFPKKIWEEYEDVKFEHLISRKLKDHDAYLSRQYGDYMKLPPENERVNHEYYKWFWKDLNS</sequence>
<dbReference type="GO" id="GO:0016740">
    <property type="term" value="F:transferase activity"/>
    <property type="evidence" value="ECO:0007669"/>
    <property type="project" value="UniProtKB-KW"/>
</dbReference>
<evidence type="ECO:0000313" key="2">
    <source>
        <dbReference type="EMBL" id="WEA13826.1"/>
    </source>
</evidence>
<dbReference type="AlphaFoldDB" id="A0AAX3NCW9"/>
<evidence type="ECO:0000259" key="1">
    <source>
        <dbReference type="Pfam" id="PF04991"/>
    </source>
</evidence>
<keyword evidence="2" id="KW-0808">Transferase</keyword>
<reference evidence="2" key="1">
    <citation type="submission" date="2023-02" db="EMBL/GenBank/DDBJ databases">
        <title>Comparative genomics and fermentation flavor characterization of five lactic acid bacteria reveal flavor biosynthesis metabolic pathways in fermented muskmelon puree.</title>
        <authorList>
            <person name="Yuan L."/>
            <person name="Li M."/>
            <person name="Xu X."/>
            <person name="Lao F."/>
            <person name="Wu J."/>
        </authorList>
    </citation>
    <scope>NUCLEOTIDE SEQUENCE</scope>
    <source>
        <strain evidence="2">Pa-2</strain>
    </source>
</reference>
<dbReference type="InterPro" id="IPR007074">
    <property type="entry name" value="LicD/FKTN/FKRP_NTP_transf"/>
</dbReference>